<dbReference type="AlphaFoldDB" id="A0A9Q9UVL8"/>
<gene>
    <name evidence="1" type="ORF">BJP36_42035</name>
</gene>
<protein>
    <submittedName>
        <fullName evidence="1">Uncharacterized protein</fullName>
    </submittedName>
</protein>
<dbReference type="Proteomes" id="UP000176944">
    <property type="component" value="Chromosome"/>
</dbReference>
<dbReference type="EMBL" id="CP017708">
    <property type="protein sequence ID" value="WAN68941.1"/>
    <property type="molecule type" value="Genomic_DNA"/>
</dbReference>
<accession>A0A9Q9UVL8</accession>
<sequence length="56" mass="6269">MVRFTEFAHPTPDIVFFKGTGDVSIQPSANALRARNANSYQLIGGCVNLRRRFTAR</sequence>
<name>A0A9Q9UVL8_MOOP1</name>
<organism evidence="1">
    <name type="scientific">Moorena producens (strain JHB)</name>
    <dbReference type="NCBI Taxonomy" id="1454205"/>
    <lineage>
        <taxon>Bacteria</taxon>
        <taxon>Bacillati</taxon>
        <taxon>Cyanobacteriota</taxon>
        <taxon>Cyanophyceae</taxon>
        <taxon>Coleofasciculales</taxon>
        <taxon>Coleofasciculaceae</taxon>
        <taxon>Moorena</taxon>
    </lineage>
</organism>
<reference evidence="1" key="2">
    <citation type="submission" date="2022-10" db="EMBL/GenBank/DDBJ databases">
        <authorList>
            <person name="Ngo T.-E."/>
        </authorList>
    </citation>
    <scope>NUCLEOTIDE SEQUENCE</scope>
    <source>
        <strain evidence="1">JHB</strain>
    </source>
</reference>
<evidence type="ECO:0000313" key="1">
    <source>
        <dbReference type="EMBL" id="WAN68941.1"/>
    </source>
</evidence>
<proteinExistence type="predicted"/>
<reference evidence="1" key="1">
    <citation type="journal article" date="2017" name="Proc. Natl. Acad. Sci. U.S.A.">
        <title>Comparative genomics uncovers the prolific and distinctive metabolic potential of the cyanobacterial genus Moorea.</title>
        <authorList>
            <person name="Leao T."/>
            <person name="Castelao G."/>
            <person name="Korobeynikov A."/>
            <person name="Monroe E.A."/>
            <person name="Podell S."/>
            <person name="Glukhov E."/>
            <person name="Allen E.E."/>
            <person name="Gerwick W.H."/>
            <person name="Gerwick L."/>
        </authorList>
    </citation>
    <scope>NUCLEOTIDE SEQUENCE</scope>
    <source>
        <strain evidence="1">JHB</strain>
    </source>
</reference>